<accession>A0A3L8DGG5</accession>
<feature type="region of interest" description="Disordered" evidence="1">
    <location>
        <begin position="74"/>
        <end position="166"/>
    </location>
</feature>
<comment type="caution">
    <text evidence="2">The sequence shown here is derived from an EMBL/GenBank/DDBJ whole genome shotgun (WGS) entry which is preliminary data.</text>
</comment>
<dbReference type="AlphaFoldDB" id="A0A3L8DGG5"/>
<reference evidence="2 3" key="1">
    <citation type="journal article" date="2018" name="Genome Res.">
        <title>The genomic architecture and molecular evolution of ant odorant receptors.</title>
        <authorList>
            <person name="McKenzie S.K."/>
            <person name="Kronauer D.J.C."/>
        </authorList>
    </citation>
    <scope>NUCLEOTIDE SEQUENCE [LARGE SCALE GENOMIC DNA]</scope>
    <source>
        <strain evidence="2">Clonal line C1</strain>
    </source>
</reference>
<gene>
    <name evidence="2" type="ORF">DMN91_009346</name>
</gene>
<name>A0A3L8DGG5_OOCBI</name>
<organism evidence="2 3">
    <name type="scientific">Ooceraea biroi</name>
    <name type="common">Clonal raider ant</name>
    <name type="synonym">Cerapachys biroi</name>
    <dbReference type="NCBI Taxonomy" id="2015173"/>
    <lineage>
        <taxon>Eukaryota</taxon>
        <taxon>Metazoa</taxon>
        <taxon>Ecdysozoa</taxon>
        <taxon>Arthropoda</taxon>
        <taxon>Hexapoda</taxon>
        <taxon>Insecta</taxon>
        <taxon>Pterygota</taxon>
        <taxon>Neoptera</taxon>
        <taxon>Endopterygota</taxon>
        <taxon>Hymenoptera</taxon>
        <taxon>Apocrita</taxon>
        <taxon>Aculeata</taxon>
        <taxon>Formicoidea</taxon>
        <taxon>Formicidae</taxon>
        <taxon>Dorylinae</taxon>
        <taxon>Ooceraea</taxon>
    </lineage>
</organism>
<evidence type="ECO:0000313" key="2">
    <source>
        <dbReference type="EMBL" id="RLU18988.1"/>
    </source>
</evidence>
<evidence type="ECO:0000313" key="3">
    <source>
        <dbReference type="Proteomes" id="UP000279307"/>
    </source>
</evidence>
<feature type="compositionally biased region" description="Low complexity" evidence="1">
    <location>
        <begin position="138"/>
        <end position="147"/>
    </location>
</feature>
<sequence>MCTRSALELGRNIVAGTHPGDWNVVRGTLLLIIQTNLSRVVVVELVASRQADARPRSLNLLIHARASIGRTERIVAEETQPEGPRDDEGAYLKPCKALKTRANSRSVREISAKHPSSSRRVRKSGDFPAYGDSEKARASSSGRACSGETMRKHIASHPAVSHPATS</sequence>
<dbReference type="EMBL" id="QOIP01000009">
    <property type="protein sequence ID" value="RLU18988.1"/>
    <property type="molecule type" value="Genomic_DNA"/>
</dbReference>
<evidence type="ECO:0000256" key="1">
    <source>
        <dbReference type="SAM" id="MobiDB-lite"/>
    </source>
</evidence>
<proteinExistence type="predicted"/>
<protein>
    <submittedName>
        <fullName evidence="2">Uncharacterized protein</fullName>
    </submittedName>
</protein>
<dbReference type="Proteomes" id="UP000279307">
    <property type="component" value="Chromosome 9"/>
</dbReference>